<keyword evidence="2" id="KW-1185">Reference proteome</keyword>
<accession>A0A562UPJ3</accession>
<evidence type="ECO:0000313" key="1">
    <source>
        <dbReference type="EMBL" id="TWJ07530.1"/>
    </source>
</evidence>
<protein>
    <submittedName>
        <fullName evidence="1">Uncharacterized protein</fullName>
    </submittedName>
</protein>
<dbReference type="EMBL" id="VLLL01000011">
    <property type="protein sequence ID" value="TWJ07530.1"/>
    <property type="molecule type" value="Genomic_DNA"/>
</dbReference>
<organism evidence="1 2">
    <name type="scientific">Stackebrandtia albiflava</name>
    <dbReference type="NCBI Taxonomy" id="406432"/>
    <lineage>
        <taxon>Bacteria</taxon>
        <taxon>Bacillati</taxon>
        <taxon>Actinomycetota</taxon>
        <taxon>Actinomycetes</taxon>
        <taxon>Glycomycetales</taxon>
        <taxon>Glycomycetaceae</taxon>
        <taxon>Stackebrandtia</taxon>
    </lineage>
</organism>
<gene>
    <name evidence="1" type="ORF">LX16_5014</name>
</gene>
<dbReference type="RefSeq" id="WP_170283891.1">
    <property type="nucleotide sequence ID" value="NZ_BAABIJ010000007.1"/>
</dbReference>
<sequence>MKKILTWGGIAFLVFFVAFRPESAGNVVTTIVGSIGDIGRGFATFISSLVA</sequence>
<proteinExistence type="predicted"/>
<reference evidence="1 2" key="1">
    <citation type="journal article" date="2013" name="Stand. Genomic Sci.">
        <title>Genomic Encyclopedia of Type Strains, Phase I: The one thousand microbial genomes (KMG-I) project.</title>
        <authorList>
            <person name="Kyrpides N.C."/>
            <person name="Woyke T."/>
            <person name="Eisen J.A."/>
            <person name="Garrity G."/>
            <person name="Lilburn T.G."/>
            <person name="Beck B.J."/>
            <person name="Whitman W.B."/>
            <person name="Hugenholtz P."/>
            <person name="Klenk H.P."/>
        </authorList>
    </citation>
    <scope>NUCLEOTIDE SEQUENCE [LARGE SCALE GENOMIC DNA]</scope>
    <source>
        <strain evidence="1 2">DSM 45044</strain>
    </source>
</reference>
<dbReference type="Proteomes" id="UP000321617">
    <property type="component" value="Unassembled WGS sequence"/>
</dbReference>
<comment type="caution">
    <text evidence="1">The sequence shown here is derived from an EMBL/GenBank/DDBJ whole genome shotgun (WGS) entry which is preliminary data.</text>
</comment>
<evidence type="ECO:0000313" key="2">
    <source>
        <dbReference type="Proteomes" id="UP000321617"/>
    </source>
</evidence>
<dbReference type="AlphaFoldDB" id="A0A562UPJ3"/>
<name>A0A562UPJ3_9ACTN</name>